<dbReference type="STRING" id="329046.A0A1Y2D2T7"/>
<feature type="transmembrane region" description="Helical" evidence="1">
    <location>
        <begin position="169"/>
        <end position="187"/>
    </location>
</feature>
<dbReference type="GO" id="GO:0005886">
    <property type="term" value="C:plasma membrane"/>
    <property type="evidence" value="ECO:0007669"/>
    <property type="project" value="TreeGrafter"/>
</dbReference>
<dbReference type="InterPro" id="IPR059000">
    <property type="entry name" value="ATPase_P-type_domA"/>
</dbReference>
<dbReference type="GO" id="GO:0036376">
    <property type="term" value="P:sodium ion export across plasma membrane"/>
    <property type="evidence" value="ECO:0007669"/>
    <property type="project" value="TreeGrafter"/>
</dbReference>
<keyword evidence="1" id="KW-0472">Membrane</keyword>
<dbReference type="PANTHER" id="PTHR43294:SF20">
    <property type="entry name" value="P-TYPE ATPASE"/>
    <property type="match status" value="1"/>
</dbReference>
<gene>
    <name evidence="3" type="ORF">BCR33DRAFT_4236</name>
</gene>
<dbReference type="Proteomes" id="UP000193642">
    <property type="component" value="Unassembled WGS sequence"/>
</dbReference>
<accession>A0A1Y2D2T7</accession>
<dbReference type="SUPFAM" id="SSF81653">
    <property type="entry name" value="Calcium ATPase, transduction domain A"/>
    <property type="match status" value="1"/>
</dbReference>
<dbReference type="EMBL" id="MCGO01000001">
    <property type="protein sequence ID" value="ORY53611.1"/>
    <property type="molecule type" value="Genomic_DNA"/>
</dbReference>
<evidence type="ECO:0000313" key="4">
    <source>
        <dbReference type="Proteomes" id="UP000193642"/>
    </source>
</evidence>
<dbReference type="Pfam" id="PF00122">
    <property type="entry name" value="E1-E2_ATPase"/>
    <property type="match status" value="1"/>
</dbReference>
<dbReference type="PANTHER" id="PTHR43294">
    <property type="entry name" value="SODIUM/POTASSIUM-TRANSPORTING ATPASE SUBUNIT ALPHA"/>
    <property type="match status" value="1"/>
</dbReference>
<dbReference type="Gene3D" id="2.70.150.10">
    <property type="entry name" value="Calcium-transporting ATPase, cytoplasmic transduction domain A"/>
    <property type="match status" value="1"/>
</dbReference>
<dbReference type="GO" id="GO:0005391">
    <property type="term" value="F:P-type sodium:potassium-exchanging transporter activity"/>
    <property type="evidence" value="ECO:0007669"/>
    <property type="project" value="TreeGrafter"/>
</dbReference>
<dbReference type="InterPro" id="IPR050510">
    <property type="entry name" value="Cation_transp_ATPase_P-type"/>
</dbReference>
<reference evidence="3 4" key="1">
    <citation type="submission" date="2016-07" db="EMBL/GenBank/DDBJ databases">
        <title>Pervasive Adenine N6-methylation of Active Genes in Fungi.</title>
        <authorList>
            <consortium name="DOE Joint Genome Institute"/>
            <person name="Mondo S.J."/>
            <person name="Dannebaum R.O."/>
            <person name="Kuo R.C."/>
            <person name="Labutti K."/>
            <person name="Haridas S."/>
            <person name="Kuo A."/>
            <person name="Salamov A."/>
            <person name="Ahrendt S.R."/>
            <person name="Lipzen A."/>
            <person name="Sullivan W."/>
            <person name="Andreopoulos W.B."/>
            <person name="Clum A."/>
            <person name="Lindquist E."/>
            <person name="Daum C."/>
            <person name="Ramamoorthy G.K."/>
            <person name="Gryganskyi A."/>
            <person name="Culley D."/>
            <person name="Magnuson J.K."/>
            <person name="James T.Y."/>
            <person name="O'Malley M.A."/>
            <person name="Stajich J.E."/>
            <person name="Spatafora J.W."/>
            <person name="Visel A."/>
            <person name="Grigoriev I.V."/>
        </authorList>
    </citation>
    <scope>NUCLEOTIDE SEQUENCE [LARGE SCALE GENOMIC DNA]</scope>
    <source>
        <strain evidence="3 4">JEL800</strain>
    </source>
</reference>
<keyword evidence="4" id="KW-1185">Reference proteome</keyword>
<dbReference type="AlphaFoldDB" id="A0A1Y2D2T7"/>
<dbReference type="GO" id="GO:0030007">
    <property type="term" value="P:intracellular potassium ion homeostasis"/>
    <property type="evidence" value="ECO:0007669"/>
    <property type="project" value="TreeGrafter"/>
</dbReference>
<dbReference type="GO" id="GO:0006883">
    <property type="term" value="P:intracellular sodium ion homeostasis"/>
    <property type="evidence" value="ECO:0007669"/>
    <property type="project" value="TreeGrafter"/>
</dbReference>
<dbReference type="InterPro" id="IPR008250">
    <property type="entry name" value="ATPase_P-typ_transduc_dom_A_sf"/>
</dbReference>
<sequence>MTLSISVRLFLELRSVQKSHLLMKLTTAHFKVLRRENETCSHPFEVLVTAEEVVLGDLILFKAGDLIPADVRLLEAKNLFVKEPKLNGERSTTSKASTSNIAGPSCVEVSNVVLSGTSILSGSGIGIVVRTNRDSFHKQLMESYFGTELGSKEDQSSLESWMNNDIRRIVWWILGAVTIGIIGNYIARYFRSDSFLDHV</sequence>
<keyword evidence="1" id="KW-1133">Transmembrane helix</keyword>
<protein>
    <submittedName>
        <fullName evidence="3">Calcium ATPase</fullName>
    </submittedName>
</protein>
<feature type="domain" description="P-type ATPase A" evidence="2">
    <location>
        <begin position="42"/>
        <end position="142"/>
    </location>
</feature>
<evidence type="ECO:0000256" key="1">
    <source>
        <dbReference type="SAM" id="Phobius"/>
    </source>
</evidence>
<dbReference type="GO" id="GO:1990573">
    <property type="term" value="P:potassium ion import across plasma membrane"/>
    <property type="evidence" value="ECO:0007669"/>
    <property type="project" value="TreeGrafter"/>
</dbReference>
<keyword evidence="1" id="KW-0812">Transmembrane</keyword>
<name>A0A1Y2D2T7_9FUNG</name>
<comment type="caution">
    <text evidence="3">The sequence shown here is derived from an EMBL/GenBank/DDBJ whole genome shotgun (WGS) entry which is preliminary data.</text>
</comment>
<dbReference type="OrthoDB" id="3048792at2759"/>
<evidence type="ECO:0000313" key="3">
    <source>
        <dbReference type="EMBL" id="ORY53611.1"/>
    </source>
</evidence>
<organism evidence="3 4">
    <name type="scientific">Rhizoclosmatium globosum</name>
    <dbReference type="NCBI Taxonomy" id="329046"/>
    <lineage>
        <taxon>Eukaryota</taxon>
        <taxon>Fungi</taxon>
        <taxon>Fungi incertae sedis</taxon>
        <taxon>Chytridiomycota</taxon>
        <taxon>Chytridiomycota incertae sedis</taxon>
        <taxon>Chytridiomycetes</taxon>
        <taxon>Chytridiales</taxon>
        <taxon>Chytriomycetaceae</taxon>
        <taxon>Rhizoclosmatium</taxon>
    </lineage>
</organism>
<proteinExistence type="predicted"/>
<evidence type="ECO:0000259" key="2">
    <source>
        <dbReference type="Pfam" id="PF00122"/>
    </source>
</evidence>
<dbReference type="GO" id="GO:1902600">
    <property type="term" value="P:proton transmembrane transport"/>
    <property type="evidence" value="ECO:0007669"/>
    <property type="project" value="TreeGrafter"/>
</dbReference>